<organism evidence="7 8">
    <name type="scientific">Sphingomonas sanxanigenens</name>
    <dbReference type="NCBI Taxonomy" id="397260"/>
    <lineage>
        <taxon>Bacteria</taxon>
        <taxon>Pseudomonadati</taxon>
        <taxon>Pseudomonadota</taxon>
        <taxon>Alphaproteobacteria</taxon>
        <taxon>Sphingomonadales</taxon>
        <taxon>Sphingomonadaceae</taxon>
        <taxon>Sphingomonas</taxon>
    </lineage>
</organism>
<comment type="caution">
    <text evidence="7">The sequence shown here is derived from an EMBL/GenBank/DDBJ whole genome shotgun (WGS) entry which is preliminary data.</text>
</comment>
<evidence type="ECO:0000256" key="3">
    <source>
        <dbReference type="ARBA" id="ARBA00022980"/>
    </source>
</evidence>
<comment type="similarity">
    <text evidence="2 6">Belongs to the universal ribosomal protein uL10 family.</text>
</comment>
<dbReference type="InterPro" id="IPR047865">
    <property type="entry name" value="Ribosomal_uL10_bac_type"/>
</dbReference>
<dbReference type="InterPro" id="IPR043141">
    <property type="entry name" value="Ribosomal_uL10-like_sf"/>
</dbReference>
<dbReference type="Gene3D" id="3.30.70.1730">
    <property type="match status" value="1"/>
</dbReference>
<accession>A0A2W5AE85</accession>
<evidence type="ECO:0000256" key="4">
    <source>
        <dbReference type="ARBA" id="ARBA00023274"/>
    </source>
</evidence>
<reference evidence="7 8" key="1">
    <citation type="submission" date="2017-08" db="EMBL/GenBank/DDBJ databases">
        <title>Infants hospitalized years apart are colonized by the same room-sourced microbial strains.</title>
        <authorList>
            <person name="Brooks B."/>
            <person name="Olm M.R."/>
            <person name="Firek B.A."/>
            <person name="Baker R."/>
            <person name="Thomas B.C."/>
            <person name="Morowitz M.J."/>
            <person name="Banfield J.F."/>
        </authorList>
    </citation>
    <scope>NUCLEOTIDE SEQUENCE [LARGE SCALE GENOMIC DNA]</scope>
    <source>
        <strain evidence="7">S2_018_000_R2_101</strain>
    </source>
</reference>
<dbReference type="GO" id="GO:0006412">
    <property type="term" value="P:translation"/>
    <property type="evidence" value="ECO:0007669"/>
    <property type="project" value="UniProtKB-UniRule"/>
</dbReference>
<keyword evidence="6" id="KW-0699">rRNA-binding</keyword>
<keyword evidence="3 6" id="KW-0689">Ribosomal protein</keyword>
<sequence length="171" mass="17644">MDRAQKSELVSELNSTFSEVGVVVVTRNLGLTVAQSTALRTKMREAGASYKVAKNRLAKIAIEGTPYVGIGDMLTGPTAIAASTDPVAAAKVVVEFAKTTDKFEIVGGSMGDTVLDVNGVKALASLPSLDELRAKIVGLVQAPATKVVQVVQAPAGQLARIFGAYAAKDAA</sequence>
<dbReference type="InterPro" id="IPR001790">
    <property type="entry name" value="Ribosomal_uL10"/>
</dbReference>
<dbReference type="GO" id="GO:0070180">
    <property type="term" value="F:large ribosomal subunit rRNA binding"/>
    <property type="evidence" value="ECO:0007669"/>
    <property type="project" value="UniProtKB-UniRule"/>
</dbReference>
<evidence type="ECO:0000313" key="8">
    <source>
        <dbReference type="Proteomes" id="UP000249066"/>
    </source>
</evidence>
<dbReference type="Proteomes" id="UP000249066">
    <property type="component" value="Unassembled WGS sequence"/>
</dbReference>
<dbReference type="InterPro" id="IPR022973">
    <property type="entry name" value="Ribosomal_uL10_bac"/>
</dbReference>
<dbReference type="Pfam" id="PF00466">
    <property type="entry name" value="Ribosomal_L10"/>
    <property type="match status" value="1"/>
</dbReference>
<dbReference type="Gene3D" id="6.10.250.290">
    <property type="match status" value="1"/>
</dbReference>
<dbReference type="NCBIfam" id="NF000955">
    <property type="entry name" value="PRK00099.1-1"/>
    <property type="match status" value="1"/>
</dbReference>
<dbReference type="GO" id="GO:0015934">
    <property type="term" value="C:large ribosomal subunit"/>
    <property type="evidence" value="ECO:0007669"/>
    <property type="project" value="InterPro"/>
</dbReference>
<gene>
    <name evidence="6" type="primary">rplJ</name>
    <name evidence="7" type="ORF">DI623_02645</name>
</gene>
<evidence type="ECO:0000256" key="5">
    <source>
        <dbReference type="ARBA" id="ARBA00035202"/>
    </source>
</evidence>
<dbReference type="HAMAP" id="MF_00362">
    <property type="entry name" value="Ribosomal_uL10"/>
    <property type="match status" value="1"/>
</dbReference>
<dbReference type="CDD" id="cd05797">
    <property type="entry name" value="Ribosomal_L10"/>
    <property type="match status" value="1"/>
</dbReference>
<comment type="subunit">
    <text evidence="6">Part of the ribosomal stalk of the 50S ribosomal subunit. The N-terminus interacts with L11 and the large rRNA to form the base of the stalk. The C-terminus forms an elongated spine to which L12 dimers bind in a sequential fashion forming a multimeric L10(L12)X complex.</text>
</comment>
<evidence type="ECO:0000256" key="2">
    <source>
        <dbReference type="ARBA" id="ARBA00008889"/>
    </source>
</evidence>
<evidence type="ECO:0000256" key="1">
    <source>
        <dbReference type="ARBA" id="ARBA00002633"/>
    </source>
</evidence>
<dbReference type="EMBL" id="QFNN01000007">
    <property type="protein sequence ID" value="PZO91566.1"/>
    <property type="molecule type" value="Genomic_DNA"/>
</dbReference>
<evidence type="ECO:0000256" key="6">
    <source>
        <dbReference type="HAMAP-Rule" id="MF_00362"/>
    </source>
</evidence>
<name>A0A2W5AE85_9SPHN</name>
<keyword evidence="6" id="KW-0694">RNA-binding</keyword>
<dbReference type="PANTHER" id="PTHR11560">
    <property type="entry name" value="39S RIBOSOMAL PROTEIN L10, MITOCHONDRIAL"/>
    <property type="match status" value="1"/>
</dbReference>
<proteinExistence type="inferred from homology"/>
<dbReference type="PROSITE" id="PS01109">
    <property type="entry name" value="RIBOSOMAL_L10"/>
    <property type="match status" value="1"/>
</dbReference>
<dbReference type="SUPFAM" id="SSF160369">
    <property type="entry name" value="Ribosomal protein L10-like"/>
    <property type="match status" value="1"/>
</dbReference>
<dbReference type="AlphaFoldDB" id="A0A2W5AE85"/>
<protein>
    <recommendedName>
        <fullName evidence="5 6">Large ribosomal subunit protein uL10</fullName>
    </recommendedName>
</protein>
<evidence type="ECO:0000313" key="7">
    <source>
        <dbReference type="EMBL" id="PZO91566.1"/>
    </source>
</evidence>
<dbReference type="InterPro" id="IPR002363">
    <property type="entry name" value="Ribosomal_uL10_CS_bac"/>
</dbReference>
<dbReference type="GO" id="GO:0003735">
    <property type="term" value="F:structural constituent of ribosome"/>
    <property type="evidence" value="ECO:0007669"/>
    <property type="project" value="InterPro"/>
</dbReference>
<keyword evidence="4 6" id="KW-0687">Ribonucleoprotein</keyword>
<comment type="function">
    <text evidence="1 6">Forms part of the ribosomal stalk, playing a central role in the interaction of the ribosome with GTP-bound translation factors.</text>
</comment>